<dbReference type="OrthoDB" id="462203at2"/>
<feature type="binding site" evidence="2">
    <location>
        <position position="336"/>
    </location>
    <ligand>
        <name>FAD</name>
        <dbReference type="ChEBI" id="CHEBI:57692"/>
    </ligand>
</feature>
<dbReference type="InterPro" id="IPR036188">
    <property type="entry name" value="FAD/NAD-bd_sf"/>
</dbReference>
<dbReference type="EMBL" id="FNYC01000003">
    <property type="protein sequence ID" value="SEI86603.1"/>
    <property type="molecule type" value="Genomic_DNA"/>
</dbReference>
<dbReference type="GO" id="GO:0000166">
    <property type="term" value="F:nucleotide binding"/>
    <property type="evidence" value="ECO:0007669"/>
    <property type="project" value="UniProtKB-KW"/>
</dbReference>
<dbReference type="Pfam" id="PF04820">
    <property type="entry name" value="Trp_halogenase"/>
    <property type="match status" value="1"/>
</dbReference>
<gene>
    <name evidence="3" type="ORF">SAMN04487997_1859</name>
</gene>
<evidence type="ECO:0000313" key="4">
    <source>
        <dbReference type="Proteomes" id="UP000199420"/>
    </source>
</evidence>
<dbReference type="PIRSF" id="PIRSF011396">
    <property type="entry name" value="Trp_halogenase"/>
    <property type="match status" value="1"/>
</dbReference>
<dbReference type="InterPro" id="IPR006905">
    <property type="entry name" value="Flavin_halogenase"/>
</dbReference>
<feature type="binding site" evidence="2">
    <location>
        <begin position="17"/>
        <end position="20"/>
    </location>
    <ligand>
        <name>FAD</name>
        <dbReference type="ChEBI" id="CHEBI:57692"/>
    </ligand>
</feature>
<proteinExistence type="predicted"/>
<evidence type="ECO:0000256" key="1">
    <source>
        <dbReference type="PIRSR" id="PIRSR011396-1"/>
    </source>
</evidence>
<dbReference type="Proteomes" id="UP000199420">
    <property type="component" value="Unassembled WGS sequence"/>
</dbReference>
<keyword evidence="2" id="KW-0285">Flavoprotein</keyword>
<evidence type="ECO:0000256" key="2">
    <source>
        <dbReference type="PIRSR" id="PIRSR011396-2"/>
    </source>
</evidence>
<keyword evidence="2" id="KW-0274">FAD</keyword>
<dbReference type="AlphaFoldDB" id="A0A1H6U2T0"/>
<organism evidence="3 4">
    <name type="scientific">Frateuria terrea</name>
    <dbReference type="NCBI Taxonomy" id="529704"/>
    <lineage>
        <taxon>Bacteria</taxon>
        <taxon>Pseudomonadati</taxon>
        <taxon>Pseudomonadota</taxon>
        <taxon>Gammaproteobacteria</taxon>
        <taxon>Lysobacterales</taxon>
        <taxon>Rhodanobacteraceae</taxon>
        <taxon>Frateuria</taxon>
    </lineage>
</organism>
<dbReference type="Gene3D" id="3.50.50.60">
    <property type="entry name" value="FAD/NAD(P)-binding domain"/>
    <property type="match status" value="1"/>
</dbReference>
<feature type="binding site" evidence="2">
    <location>
        <position position="345"/>
    </location>
    <ligand>
        <name>L-tryptophan</name>
        <dbReference type="ChEBI" id="CHEBI:57912"/>
    </ligand>
</feature>
<feature type="binding site" evidence="2">
    <location>
        <position position="349"/>
    </location>
    <ligand>
        <name>FAD</name>
        <dbReference type="ChEBI" id="CHEBI:57692"/>
    </ligand>
</feature>
<dbReference type="RefSeq" id="WP_091336192.1">
    <property type="nucleotide sequence ID" value="NZ_FNYC01000003.1"/>
</dbReference>
<dbReference type="GO" id="GO:0004497">
    <property type="term" value="F:monooxygenase activity"/>
    <property type="evidence" value="ECO:0007669"/>
    <property type="project" value="InterPro"/>
</dbReference>
<evidence type="ECO:0000313" key="3">
    <source>
        <dbReference type="EMBL" id="SEI86603.1"/>
    </source>
</evidence>
<dbReference type="PANTHER" id="PTHR43747:SF4">
    <property type="entry name" value="FLAVIN-DEPENDENT TRYPTOPHAN HALOGENASE"/>
    <property type="match status" value="1"/>
</dbReference>
<dbReference type="InterPro" id="IPR033856">
    <property type="entry name" value="Trp_halogen"/>
</dbReference>
<reference evidence="3 4" key="1">
    <citation type="submission" date="2016-10" db="EMBL/GenBank/DDBJ databases">
        <authorList>
            <person name="de Groot N.N."/>
        </authorList>
    </citation>
    <scope>NUCLEOTIDE SEQUENCE [LARGE SCALE GENOMIC DNA]</scope>
    <source>
        <strain evidence="3 4">DSM 26515</strain>
    </source>
</reference>
<accession>A0A1H6U2T0</accession>
<keyword evidence="2" id="KW-0547">Nucleotide-binding</keyword>
<dbReference type="STRING" id="529704.SAMN02927913_1865"/>
<name>A0A1H6U2T0_9GAMM</name>
<dbReference type="SUPFAM" id="SSF51905">
    <property type="entry name" value="FAD/NAD(P)-binding domain"/>
    <property type="match status" value="1"/>
</dbReference>
<feature type="binding site" evidence="2">
    <location>
        <position position="82"/>
    </location>
    <ligand>
        <name>7-chloro-L-tryptophan</name>
        <dbReference type="ChEBI" id="CHEBI:58713"/>
    </ligand>
</feature>
<feature type="binding site" evidence="2">
    <location>
        <position position="188"/>
    </location>
    <ligand>
        <name>FAD</name>
        <dbReference type="ChEBI" id="CHEBI:57692"/>
    </ligand>
</feature>
<keyword evidence="4" id="KW-1185">Reference proteome</keyword>
<sequence>MGEDSDTRVRDIVIVGGGTAGWMTAALLSRALGDQVHIRLIESDEIGTVGVGESTIPSIRLVNGFLGLDEDDLLRSVQGTIKLGIQFNDWHRIGQSYLHAFGDIGLPLGLLPFHPYWLRSQRDPAAPDLWAYSLNARAIAAHRFARMERIDGTPLAGLRWAYHLDAGRYARYLRQHAAQGVQRTEGKVIKVDLRAADGFIESVQLASGETIAGDLFVDCSGFRGLLIEDALKTGYEDWRHWLPCDRAVVAPSSRVEPLRPFTQANARPAGWQWRIPLQHRSGNGHVYCSQFTGDDEAAALLVENIEGELLEQPRLLRFTSGMRRQSWNRNCVALGLAAGFMEPLESTSIHLIQSGVQRLLSLFPDRHCDTALVAEYNRQTRFEYERIRDFLILHYRAIERRDTPFWQHCAHIAMPEPLERKLALFRSGGRIVRDGDELFAEPAWLQVMLGQGIEPDGHHPLAGALPQAQLDEFLSHIRTLLDRAVGSMPEHAQFIARHCAAGDTVVAA</sequence>
<protein>
    <submittedName>
        <fullName evidence="3">Tryptophan halogenase</fullName>
    </submittedName>
</protein>
<dbReference type="PANTHER" id="PTHR43747">
    <property type="entry name" value="FAD-BINDING PROTEIN"/>
    <property type="match status" value="1"/>
</dbReference>
<feature type="active site" evidence="1">
    <location>
        <position position="82"/>
    </location>
</feature>
<dbReference type="InterPro" id="IPR050816">
    <property type="entry name" value="Flavin-dep_Halogenase_NPB"/>
</dbReference>